<proteinExistence type="predicted"/>
<comment type="caution">
    <text evidence="1">The sequence shown here is derived from an EMBL/GenBank/DDBJ whole genome shotgun (WGS) entry which is preliminary data.</text>
</comment>
<name>A0ACC6PIU3_9BACL</name>
<reference evidence="1" key="1">
    <citation type="submission" date="2024-03" db="EMBL/GenBank/DDBJ databases">
        <title>Whole genome sequecning of epiphytes from Marcgravia umbellata leaves.</title>
        <authorList>
            <person name="Kumar G."/>
            <person name="Savka M.A."/>
        </authorList>
    </citation>
    <scope>NUCLEOTIDE SEQUENCE</scope>
    <source>
        <strain evidence="1">RIT_BL5</strain>
    </source>
</reference>
<dbReference type="Proteomes" id="UP001380953">
    <property type="component" value="Unassembled WGS sequence"/>
</dbReference>
<keyword evidence="2" id="KW-1185">Reference proteome</keyword>
<sequence>MRKHKVKKLLKEAYGRLFGQGARKERQRWAAGIMPRLGEDWKRSGRTEFKQGLNESLAIDSIRIRL</sequence>
<accession>A0ACC6PIU3</accession>
<gene>
    <name evidence="1" type="ORF">WKI47_23530</name>
</gene>
<evidence type="ECO:0000313" key="1">
    <source>
        <dbReference type="EMBL" id="MEJ8306889.1"/>
    </source>
</evidence>
<evidence type="ECO:0000313" key="2">
    <source>
        <dbReference type="Proteomes" id="UP001380953"/>
    </source>
</evidence>
<protein>
    <submittedName>
        <fullName evidence="1">Uncharacterized protein</fullName>
    </submittedName>
</protein>
<dbReference type="EMBL" id="JBBKAR010000056">
    <property type="protein sequence ID" value="MEJ8306889.1"/>
    <property type="molecule type" value="Genomic_DNA"/>
</dbReference>
<organism evidence="1 2">
    <name type="scientific">Saccharibacillus sacchari</name>
    <dbReference type="NCBI Taxonomy" id="456493"/>
    <lineage>
        <taxon>Bacteria</taxon>
        <taxon>Bacillati</taxon>
        <taxon>Bacillota</taxon>
        <taxon>Bacilli</taxon>
        <taxon>Bacillales</taxon>
        <taxon>Paenibacillaceae</taxon>
        <taxon>Saccharibacillus</taxon>
    </lineage>
</organism>